<reference evidence="2 3" key="1">
    <citation type="journal article" date="2015" name="Genome Announc.">
        <title>Complete Genome Sequence of Pelosinus fermentans JBW45, a Member of a Remarkably Competitive Group of Negativicutes in the Firmicutes Phylum.</title>
        <authorList>
            <person name="De Leon K.B."/>
            <person name="Utturkar S.M."/>
            <person name="Camilleri L.B."/>
            <person name="Elias D.A."/>
            <person name="Arkin A.P."/>
            <person name="Fields M.W."/>
            <person name="Brown S.D."/>
            <person name="Wall J.D."/>
        </authorList>
    </citation>
    <scope>NUCLEOTIDE SEQUENCE [LARGE SCALE GENOMIC DNA]</scope>
    <source>
        <strain evidence="2 3">JBW45</strain>
    </source>
</reference>
<sequence length="30" mass="3352">MVELQLGLFGLLFIAVSLWLLHVLHGLGMM</sequence>
<name>I9NUF1_9FIRM</name>
<feature type="transmembrane region" description="Helical" evidence="1">
    <location>
        <begin position="6"/>
        <end position="24"/>
    </location>
</feature>
<organism evidence="2 3">
    <name type="scientific">Pelosinus fermentans JBW45</name>
    <dbReference type="NCBI Taxonomy" id="1192197"/>
    <lineage>
        <taxon>Bacteria</taxon>
        <taxon>Bacillati</taxon>
        <taxon>Bacillota</taxon>
        <taxon>Negativicutes</taxon>
        <taxon>Selenomonadales</taxon>
        <taxon>Sporomusaceae</taxon>
        <taxon>Pelosinus</taxon>
    </lineage>
</organism>
<evidence type="ECO:0000313" key="3">
    <source>
        <dbReference type="Proteomes" id="UP000005361"/>
    </source>
</evidence>
<accession>I9NUF1</accession>
<dbReference type="HOGENOM" id="CLU_3404746_0_0_9"/>
<proteinExistence type="predicted"/>
<gene>
    <name evidence="2" type="ORF">JBW_04597</name>
</gene>
<reference evidence="3" key="2">
    <citation type="submission" date="2015-02" db="EMBL/GenBank/DDBJ databases">
        <title>Complete Genome Sequence of Pelosinus fermentans JBW45.</title>
        <authorList>
            <person name="De Leon K.B."/>
            <person name="Utturkar S.M."/>
            <person name="Camilleri L.B."/>
            <person name="Arkin A.P."/>
            <person name="Fields M.W."/>
            <person name="Brown S.D."/>
            <person name="Wall J.D."/>
        </authorList>
    </citation>
    <scope>NUCLEOTIDE SEQUENCE [LARGE SCALE GENOMIC DNA]</scope>
    <source>
        <strain evidence="3">JBW45</strain>
    </source>
</reference>
<dbReference type="Proteomes" id="UP000005361">
    <property type="component" value="Chromosome"/>
</dbReference>
<dbReference type="KEGG" id="pft:JBW_04597"/>
<dbReference type="AlphaFoldDB" id="I9NUF1"/>
<protein>
    <submittedName>
        <fullName evidence="2">Uncharacterized protein</fullName>
    </submittedName>
</protein>
<dbReference type="EMBL" id="CP010978">
    <property type="protein sequence ID" value="AJQ29926.1"/>
    <property type="molecule type" value="Genomic_DNA"/>
</dbReference>
<evidence type="ECO:0000313" key="2">
    <source>
        <dbReference type="EMBL" id="AJQ29926.1"/>
    </source>
</evidence>
<keyword evidence="1" id="KW-1133">Transmembrane helix</keyword>
<evidence type="ECO:0000256" key="1">
    <source>
        <dbReference type="SAM" id="Phobius"/>
    </source>
</evidence>
<keyword evidence="1" id="KW-0812">Transmembrane</keyword>
<keyword evidence="1" id="KW-0472">Membrane</keyword>